<dbReference type="InterPro" id="IPR016208">
    <property type="entry name" value="Ald_Oxase/xanthine_DH-like"/>
</dbReference>
<dbReference type="Gene3D" id="1.10.150.120">
    <property type="entry name" value="[2Fe-2S]-binding domain"/>
    <property type="match status" value="1"/>
</dbReference>
<name>A0A822B5K7_9BILA</name>
<gene>
    <name evidence="1" type="ORF">QYT958_LOCUS39872</name>
</gene>
<sequence length="105" mass="11863">GNLCRCTGYRPILDAAKTFACDKKPKVNQPSDCSNSRDESINTIISTTEDKLLQYVDIKCPALEFPPSLLHHKTQSIHIKGITFFTISNEHCFVDESNGIKYRMI</sequence>
<proteinExistence type="predicted"/>
<dbReference type="AlphaFoldDB" id="A0A822B5K7"/>
<accession>A0A822B5K7</accession>
<protein>
    <recommendedName>
        <fullName evidence="3">Xanthine dehydrogenase</fullName>
    </recommendedName>
</protein>
<dbReference type="EMBL" id="CAJOBR010038618">
    <property type="protein sequence ID" value="CAF5020100.1"/>
    <property type="molecule type" value="Genomic_DNA"/>
</dbReference>
<dbReference type="SUPFAM" id="SSF47741">
    <property type="entry name" value="CO dehydrogenase ISP C-domain like"/>
    <property type="match status" value="1"/>
</dbReference>
<evidence type="ECO:0000313" key="1">
    <source>
        <dbReference type="EMBL" id="CAF5020100.1"/>
    </source>
</evidence>
<evidence type="ECO:0000313" key="2">
    <source>
        <dbReference type="Proteomes" id="UP000663848"/>
    </source>
</evidence>
<dbReference type="Proteomes" id="UP000663848">
    <property type="component" value="Unassembled WGS sequence"/>
</dbReference>
<evidence type="ECO:0008006" key="3">
    <source>
        <dbReference type="Google" id="ProtNLM"/>
    </source>
</evidence>
<reference evidence="1" key="1">
    <citation type="submission" date="2021-02" db="EMBL/GenBank/DDBJ databases">
        <authorList>
            <person name="Nowell W R."/>
        </authorList>
    </citation>
    <scope>NUCLEOTIDE SEQUENCE</scope>
</reference>
<dbReference type="InterPro" id="IPR036884">
    <property type="entry name" value="2Fe-2S-bd_dom_sf"/>
</dbReference>
<dbReference type="GO" id="GO:0005506">
    <property type="term" value="F:iron ion binding"/>
    <property type="evidence" value="ECO:0007669"/>
    <property type="project" value="InterPro"/>
</dbReference>
<dbReference type="GO" id="GO:0016491">
    <property type="term" value="F:oxidoreductase activity"/>
    <property type="evidence" value="ECO:0007669"/>
    <property type="project" value="InterPro"/>
</dbReference>
<feature type="non-terminal residue" evidence="1">
    <location>
        <position position="1"/>
    </location>
</feature>
<dbReference type="PANTHER" id="PTHR45444:SF3">
    <property type="entry name" value="XANTHINE DEHYDROGENASE"/>
    <property type="match status" value="1"/>
</dbReference>
<organism evidence="1 2">
    <name type="scientific">Rotaria socialis</name>
    <dbReference type="NCBI Taxonomy" id="392032"/>
    <lineage>
        <taxon>Eukaryota</taxon>
        <taxon>Metazoa</taxon>
        <taxon>Spiralia</taxon>
        <taxon>Gnathifera</taxon>
        <taxon>Rotifera</taxon>
        <taxon>Eurotatoria</taxon>
        <taxon>Bdelloidea</taxon>
        <taxon>Philodinida</taxon>
        <taxon>Philodinidae</taxon>
        <taxon>Rotaria</taxon>
    </lineage>
</organism>
<dbReference type="PANTHER" id="PTHR45444">
    <property type="entry name" value="XANTHINE DEHYDROGENASE"/>
    <property type="match status" value="1"/>
</dbReference>
<comment type="caution">
    <text evidence="1">The sequence shown here is derived from an EMBL/GenBank/DDBJ whole genome shotgun (WGS) entry which is preliminary data.</text>
</comment>